<organism evidence="2 3">
    <name type="scientific">Glossina austeni</name>
    <name type="common">Savannah tsetse fly</name>
    <dbReference type="NCBI Taxonomy" id="7395"/>
    <lineage>
        <taxon>Eukaryota</taxon>
        <taxon>Metazoa</taxon>
        <taxon>Ecdysozoa</taxon>
        <taxon>Arthropoda</taxon>
        <taxon>Hexapoda</taxon>
        <taxon>Insecta</taxon>
        <taxon>Pterygota</taxon>
        <taxon>Neoptera</taxon>
        <taxon>Endopterygota</taxon>
        <taxon>Diptera</taxon>
        <taxon>Brachycera</taxon>
        <taxon>Muscomorpha</taxon>
        <taxon>Hippoboscoidea</taxon>
        <taxon>Glossinidae</taxon>
        <taxon>Glossina</taxon>
    </lineage>
</organism>
<sequence>MNSTVFKLERKINFIAIVARKSPKYLISRIENFKIIYLGLQPRFSGNESLKFTTVNITVPKFKIEEVWKCSPKSEDTEARLPGEFKVTLTALTCEVESLRQRVTDLSDKLGSVENQFSSLRGESESLTKKISNIDSKCLSDLNSRVRKLENTSVTCDVRISGIPHTEGENLNEMLWALCEATKTAVPKFKSIYRERPRPNRNDSPIMLKMNTPYERNTFLRSLANFRKTGRSTLKLRLVGFDSDVPFYVNEHLTAQNYRLLKKVVALKKSGKIKHYLTSRGMVYVKGHQAEEMLPIEDNEQLNIFFG</sequence>
<feature type="coiled-coil region" evidence="1">
    <location>
        <begin position="89"/>
        <end position="116"/>
    </location>
</feature>
<name>A0A1A9V2P8_GLOAU</name>
<keyword evidence="1" id="KW-0175">Coiled coil</keyword>
<proteinExistence type="predicted"/>
<protein>
    <submittedName>
        <fullName evidence="2">Uncharacterized protein</fullName>
    </submittedName>
</protein>
<keyword evidence="3" id="KW-1185">Reference proteome</keyword>
<dbReference type="AlphaFoldDB" id="A0A1A9V2P8"/>
<dbReference type="Gene3D" id="1.20.5.340">
    <property type="match status" value="1"/>
</dbReference>
<dbReference type="Proteomes" id="UP000078200">
    <property type="component" value="Unassembled WGS sequence"/>
</dbReference>
<reference evidence="2" key="1">
    <citation type="submission" date="2020-05" db="UniProtKB">
        <authorList>
            <consortium name="EnsemblMetazoa"/>
        </authorList>
    </citation>
    <scope>IDENTIFICATION</scope>
    <source>
        <strain evidence="2">TTRI</strain>
    </source>
</reference>
<evidence type="ECO:0000313" key="2">
    <source>
        <dbReference type="EnsemblMetazoa" id="GAUT023821-PA"/>
    </source>
</evidence>
<evidence type="ECO:0000256" key="1">
    <source>
        <dbReference type="SAM" id="Coils"/>
    </source>
</evidence>
<accession>A0A1A9V2P8</accession>
<evidence type="ECO:0000313" key="3">
    <source>
        <dbReference type="Proteomes" id="UP000078200"/>
    </source>
</evidence>
<dbReference type="VEuPathDB" id="VectorBase:GAUT023821"/>
<dbReference type="STRING" id="7395.A0A1A9V2P8"/>
<dbReference type="EnsemblMetazoa" id="GAUT023821-RA">
    <property type="protein sequence ID" value="GAUT023821-PA"/>
    <property type="gene ID" value="GAUT023821"/>
</dbReference>